<name>A0AAD8DRD8_MYTSE</name>
<reference evidence="2" key="1">
    <citation type="submission" date="2023-03" db="EMBL/GenBank/DDBJ databases">
        <title>Chromosome-level genomes of two armyworms, Mythimna separata and Mythimna loreyi, provide insights into the biosynthesis and reception of sex pheromones.</title>
        <authorList>
            <person name="Zhao H."/>
        </authorList>
    </citation>
    <scope>NUCLEOTIDE SEQUENCE</scope>
    <source>
        <strain evidence="2">BeijingLab</strain>
        <tissue evidence="2">Pupa</tissue>
    </source>
</reference>
<dbReference type="GO" id="GO:0016491">
    <property type="term" value="F:oxidoreductase activity"/>
    <property type="evidence" value="ECO:0007669"/>
    <property type="project" value="TreeGrafter"/>
</dbReference>
<dbReference type="EMBL" id="JARGEI010000016">
    <property type="protein sequence ID" value="KAJ8717616.1"/>
    <property type="molecule type" value="Genomic_DNA"/>
</dbReference>
<protein>
    <submittedName>
        <fullName evidence="2">Uncharacterized protein</fullName>
    </submittedName>
</protein>
<sequence>MNATSAIHGIQKVQGAFNILAALQLTAFLWPQQAQIQDGASFDFIIVGAGSAGSVIANRLTEIEDATVLLIEAGGDPPIESVIPAFIPFLKKTSVDWNYKTEDDGYSQQFHKNNGHF</sequence>
<evidence type="ECO:0000256" key="1">
    <source>
        <dbReference type="ARBA" id="ARBA00010790"/>
    </source>
</evidence>
<dbReference type="InterPro" id="IPR036188">
    <property type="entry name" value="FAD/NAD-bd_sf"/>
</dbReference>
<dbReference type="PANTHER" id="PTHR11552">
    <property type="entry name" value="GLUCOSE-METHANOL-CHOLINE GMC OXIDOREDUCTASE"/>
    <property type="match status" value="1"/>
</dbReference>
<comment type="similarity">
    <text evidence="1">Belongs to the GMC oxidoreductase family.</text>
</comment>
<dbReference type="Proteomes" id="UP001231518">
    <property type="component" value="Chromosome 18"/>
</dbReference>
<dbReference type="AlphaFoldDB" id="A0AAD8DRD8"/>
<comment type="caution">
    <text evidence="2">The sequence shown here is derived from an EMBL/GenBank/DDBJ whole genome shotgun (WGS) entry which is preliminary data.</text>
</comment>
<evidence type="ECO:0000313" key="2">
    <source>
        <dbReference type="EMBL" id="KAJ8717616.1"/>
    </source>
</evidence>
<evidence type="ECO:0000313" key="3">
    <source>
        <dbReference type="Proteomes" id="UP001231518"/>
    </source>
</evidence>
<keyword evidence="3" id="KW-1185">Reference proteome</keyword>
<accession>A0AAD8DRD8</accession>
<dbReference type="PANTHER" id="PTHR11552:SF147">
    <property type="entry name" value="CHOLINE DEHYDROGENASE, MITOCHONDRIAL"/>
    <property type="match status" value="1"/>
</dbReference>
<dbReference type="SUPFAM" id="SSF51905">
    <property type="entry name" value="FAD/NAD(P)-binding domain"/>
    <property type="match status" value="1"/>
</dbReference>
<dbReference type="Gene3D" id="3.50.50.60">
    <property type="entry name" value="FAD/NAD(P)-binding domain"/>
    <property type="match status" value="1"/>
</dbReference>
<proteinExistence type="inferred from homology"/>
<organism evidence="2 3">
    <name type="scientific">Mythimna separata</name>
    <name type="common">Oriental armyworm</name>
    <name type="synonym">Pseudaletia separata</name>
    <dbReference type="NCBI Taxonomy" id="271217"/>
    <lineage>
        <taxon>Eukaryota</taxon>
        <taxon>Metazoa</taxon>
        <taxon>Ecdysozoa</taxon>
        <taxon>Arthropoda</taxon>
        <taxon>Hexapoda</taxon>
        <taxon>Insecta</taxon>
        <taxon>Pterygota</taxon>
        <taxon>Neoptera</taxon>
        <taxon>Endopterygota</taxon>
        <taxon>Lepidoptera</taxon>
        <taxon>Glossata</taxon>
        <taxon>Ditrysia</taxon>
        <taxon>Noctuoidea</taxon>
        <taxon>Noctuidae</taxon>
        <taxon>Noctuinae</taxon>
        <taxon>Hadenini</taxon>
        <taxon>Mythimna</taxon>
    </lineage>
</organism>
<dbReference type="GO" id="GO:0050660">
    <property type="term" value="F:flavin adenine dinucleotide binding"/>
    <property type="evidence" value="ECO:0007669"/>
    <property type="project" value="InterPro"/>
</dbReference>
<gene>
    <name evidence="2" type="ORF">PYW07_005546</name>
</gene>
<dbReference type="Gene3D" id="3.30.560.10">
    <property type="entry name" value="Glucose Oxidase, domain 3"/>
    <property type="match status" value="1"/>
</dbReference>
<dbReference type="InterPro" id="IPR012132">
    <property type="entry name" value="GMC_OxRdtase"/>
</dbReference>